<evidence type="ECO:0000313" key="1">
    <source>
        <dbReference type="Proteomes" id="UP000694888"/>
    </source>
</evidence>
<dbReference type="GeneID" id="118478151"/>
<reference evidence="2" key="1">
    <citation type="submission" date="2025-08" db="UniProtKB">
        <authorList>
            <consortium name="RefSeq"/>
        </authorList>
    </citation>
    <scope>IDENTIFICATION</scope>
</reference>
<dbReference type="Gene3D" id="3.10.100.10">
    <property type="entry name" value="Mannose-Binding Protein A, subunit A"/>
    <property type="match status" value="1"/>
</dbReference>
<organism evidence="1 2">
    <name type="scientific">Aplysia californica</name>
    <name type="common">California sea hare</name>
    <dbReference type="NCBI Taxonomy" id="6500"/>
    <lineage>
        <taxon>Eukaryota</taxon>
        <taxon>Metazoa</taxon>
        <taxon>Spiralia</taxon>
        <taxon>Lophotrochozoa</taxon>
        <taxon>Mollusca</taxon>
        <taxon>Gastropoda</taxon>
        <taxon>Heterobranchia</taxon>
        <taxon>Euthyneura</taxon>
        <taxon>Tectipleura</taxon>
        <taxon>Aplysiida</taxon>
        <taxon>Aplysioidea</taxon>
        <taxon>Aplysiidae</taxon>
        <taxon>Aplysia</taxon>
    </lineage>
</organism>
<dbReference type="CDD" id="cd00037">
    <property type="entry name" value="CLECT"/>
    <property type="match status" value="1"/>
</dbReference>
<gene>
    <name evidence="2" type="primary">LOC118478151</name>
</gene>
<evidence type="ECO:0000313" key="2">
    <source>
        <dbReference type="RefSeq" id="XP_035827015.1"/>
    </source>
</evidence>
<sequence length="258" mass="29342">MSLRNVLDQRGLKRFSFLRFGWIFFLSLNHQVFSQNGTEFVALEQPSGTMFGYYSTSVTTRSLFDCAISCKLDTSCSSIFYNDSQCVIVRYVRDNQTVLPPIVNPSAFNGFAHFEKSGFSDSTTSLFCSYTWVDVVQKCIQVVDGTMTDWESARLTCQENSGDLLCLSHGQFEDFRQYLETEYGLPATLHIGLQYMSSFQEWQWVCTNTALSDTITSGGQPLTAGNNDQYAFLNSFDNYFALSQYTSENLQFGYICQY</sequence>
<proteinExistence type="predicted"/>
<dbReference type="RefSeq" id="XP_035827015.1">
    <property type="nucleotide sequence ID" value="XM_035971122.1"/>
</dbReference>
<accession>A0ABM1VX73</accession>
<protein>
    <submittedName>
        <fullName evidence="2">Uncharacterized protein LOC118478151</fullName>
    </submittedName>
</protein>
<dbReference type="Proteomes" id="UP000694888">
    <property type="component" value="Unplaced"/>
</dbReference>
<keyword evidence="1" id="KW-1185">Reference proteome</keyword>
<name>A0ABM1VX73_APLCA</name>
<dbReference type="InterPro" id="IPR016186">
    <property type="entry name" value="C-type_lectin-like/link_sf"/>
</dbReference>
<dbReference type="InterPro" id="IPR016187">
    <property type="entry name" value="CTDL_fold"/>
</dbReference>
<dbReference type="SUPFAM" id="SSF56436">
    <property type="entry name" value="C-type lectin-like"/>
    <property type="match status" value="1"/>
</dbReference>